<dbReference type="Proteomes" id="UP001152798">
    <property type="component" value="Chromosome 3"/>
</dbReference>
<keyword evidence="2" id="KW-1185">Reference proteome</keyword>
<sequence>MSGKEVETNFCNCWSTLCHQKL</sequence>
<proteinExistence type="predicted"/>
<dbReference type="EMBL" id="OV725079">
    <property type="protein sequence ID" value="CAH1397132.1"/>
    <property type="molecule type" value="Genomic_DNA"/>
</dbReference>
<organism evidence="1 2">
    <name type="scientific">Nezara viridula</name>
    <name type="common">Southern green stink bug</name>
    <name type="synonym">Cimex viridulus</name>
    <dbReference type="NCBI Taxonomy" id="85310"/>
    <lineage>
        <taxon>Eukaryota</taxon>
        <taxon>Metazoa</taxon>
        <taxon>Ecdysozoa</taxon>
        <taxon>Arthropoda</taxon>
        <taxon>Hexapoda</taxon>
        <taxon>Insecta</taxon>
        <taxon>Pterygota</taxon>
        <taxon>Neoptera</taxon>
        <taxon>Paraneoptera</taxon>
        <taxon>Hemiptera</taxon>
        <taxon>Heteroptera</taxon>
        <taxon>Panheteroptera</taxon>
        <taxon>Pentatomomorpha</taxon>
        <taxon>Pentatomoidea</taxon>
        <taxon>Pentatomidae</taxon>
        <taxon>Pentatominae</taxon>
        <taxon>Nezara</taxon>
    </lineage>
</organism>
<dbReference type="AlphaFoldDB" id="A0A9P0H815"/>
<evidence type="ECO:0000313" key="2">
    <source>
        <dbReference type="Proteomes" id="UP001152798"/>
    </source>
</evidence>
<evidence type="ECO:0000313" key="1">
    <source>
        <dbReference type="EMBL" id="CAH1397132.1"/>
    </source>
</evidence>
<reference evidence="1" key="1">
    <citation type="submission" date="2022-01" db="EMBL/GenBank/DDBJ databases">
        <authorList>
            <person name="King R."/>
        </authorList>
    </citation>
    <scope>NUCLEOTIDE SEQUENCE</scope>
</reference>
<protein>
    <submittedName>
        <fullName evidence="1">Uncharacterized protein</fullName>
    </submittedName>
</protein>
<name>A0A9P0H815_NEZVI</name>
<accession>A0A9P0H815</accession>
<gene>
    <name evidence="1" type="ORF">NEZAVI_LOCUS7045</name>
</gene>